<protein>
    <recommendedName>
        <fullName evidence="5">Chaperone protein DnaK</fullName>
    </recommendedName>
    <alternativeName>
        <fullName evidence="5">HSP70</fullName>
    </alternativeName>
    <alternativeName>
        <fullName evidence="5">Heat shock 70 kDa protein</fullName>
    </alternativeName>
    <alternativeName>
        <fullName evidence="5">Heat shock protein 70</fullName>
    </alternativeName>
</protein>
<accession>A0A1P8D6D1</accession>
<dbReference type="PROSITE" id="PS01036">
    <property type="entry name" value="HSP70_3"/>
    <property type="match status" value="1"/>
</dbReference>
<dbReference type="NCBIfam" id="NF003520">
    <property type="entry name" value="PRK05183.1"/>
    <property type="match status" value="1"/>
</dbReference>
<dbReference type="HAMAP" id="MF_00332">
    <property type="entry name" value="DnaK"/>
    <property type="match status" value="1"/>
</dbReference>
<geneLocation type="plastid" evidence="9"/>
<dbReference type="GO" id="GO:0009507">
    <property type="term" value="C:chloroplast"/>
    <property type="evidence" value="ECO:0007669"/>
    <property type="project" value="UniProtKB-SubCell"/>
</dbReference>
<dbReference type="GeneID" id="31080650"/>
<dbReference type="SUPFAM" id="SSF100920">
    <property type="entry name" value="Heat shock protein 70kD (HSP70), peptide-binding domain"/>
    <property type="match status" value="1"/>
</dbReference>
<dbReference type="Gene3D" id="1.20.1270.10">
    <property type="match status" value="1"/>
</dbReference>
<dbReference type="NCBIfam" id="NF001413">
    <property type="entry name" value="PRK00290.1"/>
    <property type="match status" value="1"/>
</dbReference>
<proteinExistence type="inferred from homology"/>
<reference evidence="9" key="2">
    <citation type="journal article" date="2017" name="BMC Genomics">
        <title>Complete chloroplast genome of Gracilaria firma (Gracilariaceae, Rhodophyta), with discussion on the use of chloroplast phylogenomics in the subclass Rhodymeniophycidae.</title>
        <authorList>
            <person name="Ng P.K."/>
            <person name="Lin S.M."/>
            <person name="Lim P.E."/>
            <person name="Liu L.C."/>
            <person name="Chen C.M."/>
            <person name="Pai T.W."/>
        </authorList>
    </citation>
    <scope>NUCLEOTIDE SEQUENCE</scope>
</reference>
<dbReference type="InterPro" id="IPR013126">
    <property type="entry name" value="Hsp_70_fam"/>
</dbReference>
<name>A0A1P8D6D1_9FLOR</name>
<keyword evidence="4 5" id="KW-0067">ATP-binding</keyword>
<dbReference type="FunFam" id="1.20.1270.10:FF:000001">
    <property type="entry name" value="Molecular chaperone DnaK"/>
    <property type="match status" value="1"/>
</dbReference>
<dbReference type="InterPro" id="IPR043129">
    <property type="entry name" value="ATPase_NBD"/>
</dbReference>
<sequence>MAKVVGIDLGTTNSVIAVMEGGKPSVIPNKEGVRTTPSVVAYTKKQDKLVGQIAKRQAVMNPENTFYSVKRFIGRKKDELASELNQSSYNVKTDLNSNIKIECPALGKDFAPEEISAQVLRKLVEDASSYLGQQVTQAVITVPAYFNDSQRQATKDAGQIAGLDVLRIINEPTAASLSYGLDKKNNETILVFDLGGGTFDVSILEVGDGVFEVLATSGDTHLGGDDFDKKIVDWLINEFNNDEGIDLGKDRQALQRLTEASEKAKIELSSLSQTDINLPFITSTDTGPKHLEKNITRAKFEYLCKDLIDRCEVPVNNALKDAQLSSDDIDEIVLVGGSTRIPAIKELVKKIIGKDPNQSVNPDEVVAIGAAVQAGVLAGEVKDILLLDVTPLSLGVETLGGVMTKIITRNTTVPTKKSEIFSTAVDNQPNVEIHILQGEREFTKDNKSLGTFRLDGIMPAPRGVPQIEVVFDIDANGILSVKAKDKGTGKEQSITITGASTLPKEEVEKLVKEAEENSELDKKKREQIDLKNQADALCYQSQNQLDELKDKISEDEKQSIQKIIDSLKLYIKEDNYEQIENMKNQLQQAMMNIGKKVYSSTQQNSQKSPDDSVIDTNSKEA</sequence>
<dbReference type="GO" id="GO:0051082">
    <property type="term" value="F:unfolded protein binding"/>
    <property type="evidence" value="ECO:0007669"/>
    <property type="project" value="InterPro"/>
</dbReference>
<keyword evidence="5" id="KW-0143">Chaperone</keyword>
<dbReference type="CDD" id="cd10234">
    <property type="entry name" value="ASKHA_NBD_HSP70_DnaK-like"/>
    <property type="match status" value="1"/>
</dbReference>
<dbReference type="PROSITE" id="PS00297">
    <property type="entry name" value="HSP70_1"/>
    <property type="match status" value="1"/>
</dbReference>
<keyword evidence="3 5" id="KW-0547">Nucleotide-binding</keyword>
<dbReference type="PRINTS" id="PR00301">
    <property type="entry name" value="HEATSHOCK70"/>
</dbReference>
<evidence type="ECO:0000256" key="4">
    <source>
        <dbReference type="ARBA" id="ARBA00022840"/>
    </source>
</evidence>
<dbReference type="AlphaFoldDB" id="A0A1P8D6D1"/>
<comment type="similarity">
    <text evidence="5 6">Belongs to the heat shock protein 70 family.</text>
</comment>
<dbReference type="Gene3D" id="2.60.34.10">
    <property type="entry name" value="Substrate Binding Domain Of DNAk, Chain A, domain 1"/>
    <property type="match status" value="1"/>
</dbReference>
<evidence type="ECO:0000256" key="3">
    <source>
        <dbReference type="ARBA" id="ARBA00022741"/>
    </source>
</evidence>
<dbReference type="GO" id="GO:0140662">
    <property type="term" value="F:ATP-dependent protein folding chaperone"/>
    <property type="evidence" value="ECO:0007669"/>
    <property type="project" value="InterPro"/>
</dbReference>
<feature type="compositionally biased region" description="Polar residues" evidence="8">
    <location>
        <begin position="598"/>
        <end position="607"/>
    </location>
</feature>
<dbReference type="EMBL" id="KX601051">
    <property type="protein sequence ID" value="APR74357.1"/>
    <property type="molecule type" value="Genomic_DNA"/>
</dbReference>
<keyword evidence="7" id="KW-0175">Coiled coil</keyword>
<dbReference type="FunFam" id="3.90.640.10:FF:000003">
    <property type="entry name" value="Molecular chaperone DnaK"/>
    <property type="match status" value="1"/>
</dbReference>
<dbReference type="Gene3D" id="3.90.640.10">
    <property type="entry name" value="Actin, Chain A, domain 4"/>
    <property type="match status" value="1"/>
</dbReference>
<dbReference type="FunFam" id="3.30.420.40:FF:000004">
    <property type="entry name" value="Molecular chaperone DnaK"/>
    <property type="match status" value="1"/>
</dbReference>
<dbReference type="SUPFAM" id="SSF53067">
    <property type="entry name" value="Actin-like ATPase domain"/>
    <property type="match status" value="2"/>
</dbReference>
<dbReference type="RefSeq" id="YP_009346822.1">
    <property type="nucleotide sequence ID" value="NC_033877.1"/>
</dbReference>
<dbReference type="InterPro" id="IPR018181">
    <property type="entry name" value="Heat_shock_70_CS"/>
</dbReference>
<feature type="region of interest" description="Disordered" evidence="8">
    <location>
        <begin position="597"/>
        <end position="621"/>
    </location>
</feature>
<dbReference type="NCBIfam" id="TIGR02350">
    <property type="entry name" value="prok_dnaK"/>
    <property type="match status" value="1"/>
</dbReference>
<evidence type="ECO:0000256" key="1">
    <source>
        <dbReference type="ARBA" id="ARBA00004229"/>
    </source>
</evidence>
<dbReference type="InterPro" id="IPR029048">
    <property type="entry name" value="HSP70_C_sf"/>
</dbReference>
<dbReference type="InterPro" id="IPR012725">
    <property type="entry name" value="Chaperone_DnaK"/>
</dbReference>
<gene>
    <name evidence="5 9" type="primary">dnaK</name>
</gene>
<evidence type="ECO:0000256" key="5">
    <source>
        <dbReference type="HAMAP-Rule" id="MF_00332"/>
    </source>
</evidence>
<dbReference type="SUPFAM" id="SSF100934">
    <property type="entry name" value="Heat shock protein 70kD (HSP70), C-terminal subdomain"/>
    <property type="match status" value="1"/>
</dbReference>
<dbReference type="PROSITE" id="PS00329">
    <property type="entry name" value="HSP70_2"/>
    <property type="match status" value="1"/>
</dbReference>
<dbReference type="InterPro" id="IPR029047">
    <property type="entry name" value="HSP70_peptide-bd_sf"/>
</dbReference>
<dbReference type="PANTHER" id="PTHR19375">
    <property type="entry name" value="HEAT SHOCK PROTEIN 70KDA"/>
    <property type="match status" value="1"/>
</dbReference>
<keyword evidence="2 9" id="KW-0934">Plastid</keyword>
<evidence type="ECO:0000256" key="8">
    <source>
        <dbReference type="SAM" id="MobiDB-lite"/>
    </source>
</evidence>
<dbReference type="Gene3D" id="3.30.420.40">
    <property type="match status" value="2"/>
</dbReference>
<dbReference type="GO" id="GO:0005524">
    <property type="term" value="F:ATP binding"/>
    <property type="evidence" value="ECO:0007669"/>
    <property type="project" value="UniProtKB-UniRule"/>
</dbReference>
<evidence type="ECO:0000313" key="9">
    <source>
        <dbReference type="EMBL" id="APR74357.1"/>
    </source>
</evidence>
<dbReference type="Pfam" id="PF00012">
    <property type="entry name" value="HSP70"/>
    <property type="match status" value="1"/>
</dbReference>
<evidence type="ECO:0000256" key="2">
    <source>
        <dbReference type="ARBA" id="ARBA00022640"/>
    </source>
</evidence>
<comment type="function">
    <text evidence="5">Acts as a chaperone.</text>
</comment>
<evidence type="ECO:0000256" key="6">
    <source>
        <dbReference type="RuleBase" id="RU003322"/>
    </source>
</evidence>
<comment type="subcellular location">
    <subcellularLocation>
        <location evidence="1">Plastid</location>
        <location evidence="1">Chloroplast</location>
    </subcellularLocation>
</comment>
<reference evidence="9" key="1">
    <citation type="submission" date="2016-07" db="EMBL/GenBank/DDBJ databases">
        <authorList>
            <person name="Ng P.-K."/>
            <person name="Lin S.-M."/>
        </authorList>
    </citation>
    <scope>NUCLEOTIDE SEQUENCE</scope>
</reference>
<evidence type="ECO:0000256" key="7">
    <source>
        <dbReference type="SAM" id="Coils"/>
    </source>
</evidence>
<feature type="coiled-coil region" evidence="7">
    <location>
        <begin position="504"/>
        <end position="596"/>
    </location>
</feature>
<dbReference type="FunFam" id="2.60.34.10:FF:000014">
    <property type="entry name" value="Chaperone protein DnaK HSP70"/>
    <property type="match status" value="1"/>
</dbReference>
<organism evidence="9">
    <name type="scientific">Gracilaria firma</name>
    <dbReference type="NCBI Taxonomy" id="2510791"/>
    <lineage>
        <taxon>Eukaryota</taxon>
        <taxon>Rhodophyta</taxon>
        <taxon>Florideophyceae</taxon>
        <taxon>Rhodymeniophycidae</taxon>
        <taxon>Gracilariales</taxon>
        <taxon>Gracilariaceae</taxon>
        <taxon>Gracilaria</taxon>
    </lineage>
</organism>